<protein>
    <recommendedName>
        <fullName evidence="4">3-keto-disaccharide hydrolase domain-containing protein</fullName>
    </recommendedName>
</protein>
<evidence type="ECO:0008006" key="4">
    <source>
        <dbReference type="Google" id="ProtNLM"/>
    </source>
</evidence>
<evidence type="ECO:0000313" key="3">
    <source>
        <dbReference type="Proteomes" id="UP001161325"/>
    </source>
</evidence>
<name>A0AA37VAS6_9BACT</name>
<sequence length="254" mass="27601">MRLPVLPLRRAALAAAVLAPAAAHAQAARPAARPVAAAPVVRVDLARDRVGREPTSFVPMVGNWVVTTDAGRKVVMVDGRAWKRGQPAGGLADKARAIYGARHEDFIDNVKAFAYFPIAVARDVPDFRNGDVSLRFKMIAGTLDRCAGILFDVKPDGDYLAVRFNGTEDNVVLWTFTDGTRSFVKRGAQNFPLELGTWHELRASVHGTDFKAYLDGQLVLEHTLKAPVSGKVGLWSKTDSMSEFADFTVTPTAQ</sequence>
<gene>
    <name evidence="2" type="ORF">rosag_22510</name>
</gene>
<organism evidence="2 3">
    <name type="scientific">Roseisolibacter agri</name>
    <dbReference type="NCBI Taxonomy" id="2014610"/>
    <lineage>
        <taxon>Bacteria</taxon>
        <taxon>Pseudomonadati</taxon>
        <taxon>Gemmatimonadota</taxon>
        <taxon>Gemmatimonadia</taxon>
        <taxon>Gemmatimonadales</taxon>
        <taxon>Gemmatimonadaceae</taxon>
        <taxon>Roseisolibacter</taxon>
    </lineage>
</organism>
<dbReference type="EMBL" id="BRXS01000003">
    <property type="protein sequence ID" value="GLC25738.1"/>
    <property type="molecule type" value="Genomic_DNA"/>
</dbReference>
<dbReference type="Gene3D" id="2.60.120.560">
    <property type="entry name" value="Exo-inulinase, domain 1"/>
    <property type="match status" value="1"/>
</dbReference>
<dbReference type="RefSeq" id="WP_284350199.1">
    <property type="nucleotide sequence ID" value="NZ_BRXS01000003.1"/>
</dbReference>
<proteinExistence type="predicted"/>
<dbReference type="Proteomes" id="UP001161325">
    <property type="component" value="Unassembled WGS sequence"/>
</dbReference>
<keyword evidence="3" id="KW-1185">Reference proteome</keyword>
<comment type="caution">
    <text evidence="2">The sequence shown here is derived from an EMBL/GenBank/DDBJ whole genome shotgun (WGS) entry which is preliminary data.</text>
</comment>
<feature type="chain" id="PRO_5041264143" description="3-keto-disaccharide hydrolase domain-containing protein" evidence="1">
    <location>
        <begin position="28"/>
        <end position="254"/>
    </location>
</feature>
<accession>A0AA37VAS6</accession>
<evidence type="ECO:0000256" key="1">
    <source>
        <dbReference type="SAM" id="SignalP"/>
    </source>
</evidence>
<dbReference type="AlphaFoldDB" id="A0AA37VAS6"/>
<evidence type="ECO:0000313" key="2">
    <source>
        <dbReference type="EMBL" id="GLC25738.1"/>
    </source>
</evidence>
<dbReference type="InterPro" id="IPR013320">
    <property type="entry name" value="ConA-like_dom_sf"/>
</dbReference>
<feature type="signal peptide" evidence="1">
    <location>
        <begin position="1"/>
        <end position="27"/>
    </location>
</feature>
<dbReference type="SUPFAM" id="SSF49899">
    <property type="entry name" value="Concanavalin A-like lectins/glucanases"/>
    <property type="match status" value="1"/>
</dbReference>
<reference evidence="2" key="1">
    <citation type="submission" date="2022-08" db="EMBL/GenBank/DDBJ databases">
        <title>Draft genome sequencing of Roseisolibacter agri AW1220.</title>
        <authorList>
            <person name="Tobiishi Y."/>
            <person name="Tonouchi A."/>
        </authorList>
    </citation>
    <scope>NUCLEOTIDE SEQUENCE</scope>
    <source>
        <strain evidence="2">AW1220</strain>
    </source>
</reference>
<keyword evidence="1" id="KW-0732">Signal</keyword>